<evidence type="ECO:0000313" key="1">
    <source>
        <dbReference type="EMBL" id="KAG9241314.1"/>
    </source>
</evidence>
<organism evidence="1 2">
    <name type="scientific">Calycina marina</name>
    <dbReference type="NCBI Taxonomy" id="1763456"/>
    <lineage>
        <taxon>Eukaryota</taxon>
        <taxon>Fungi</taxon>
        <taxon>Dikarya</taxon>
        <taxon>Ascomycota</taxon>
        <taxon>Pezizomycotina</taxon>
        <taxon>Leotiomycetes</taxon>
        <taxon>Helotiales</taxon>
        <taxon>Pezizellaceae</taxon>
        <taxon>Calycina</taxon>
    </lineage>
</organism>
<proteinExistence type="predicted"/>
<sequence>MAMPQQPIKYQINRQLLRSVSLLAVDEPTKALQHAEDALFTAVIADVFYLQSKSHLYRGMCLMKLGRWIEASWAFTRAASVCYWGGKAGELKMECEKMARIDNLKVISQFGSSLKVEAVAVAVEEVEKVE</sequence>
<protein>
    <submittedName>
        <fullName evidence="1">Uncharacterized protein</fullName>
    </submittedName>
</protein>
<dbReference type="EMBL" id="MU254232">
    <property type="protein sequence ID" value="KAG9241314.1"/>
    <property type="molecule type" value="Genomic_DNA"/>
</dbReference>
<accession>A0A9P7YWW0</accession>
<dbReference type="Proteomes" id="UP000887226">
    <property type="component" value="Unassembled WGS sequence"/>
</dbReference>
<evidence type="ECO:0000313" key="2">
    <source>
        <dbReference type="Proteomes" id="UP000887226"/>
    </source>
</evidence>
<dbReference type="AlphaFoldDB" id="A0A9P7YWW0"/>
<dbReference type="OrthoDB" id="3928392at2759"/>
<name>A0A9P7YWW0_9HELO</name>
<reference evidence="1" key="1">
    <citation type="journal article" date="2021" name="IMA Fungus">
        <title>Genomic characterization of three marine fungi, including Emericellopsis atlantica sp. nov. with signatures of a generalist lifestyle and marine biomass degradation.</title>
        <authorList>
            <person name="Hagestad O.C."/>
            <person name="Hou L."/>
            <person name="Andersen J.H."/>
            <person name="Hansen E.H."/>
            <person name="Altermark B."/>
            <person name="Li C."/>
            <person name="Kuhnert E."/>
            <person name="Cox R.J."/>
            <person name="Crous P.W."/>
            <person name="Spatafora J.W."/>
            <person name="Lail K."/>
            <person name="Amirebrahimi M."/>
            <person name="Lipzen A."/>
            <person name="Pangilinan J."/>
            <person name="Andreopoulos W."/>
            <person name="Hayes R.D."/>
            <person name="Ng V."/>
            <person name="Grigoriev I.V."/>
            <person name="Jackson S.A."/>
            <person name="Sutton T.D.S."/>
            <person name="Dobson A.D.W."/>
            <person name="Rama T."/>
        </authorList>
    </citation>
    <scope>NUCLEOTIDE SEQUENCE</scope>
    <source>
        <strain evidence="1">TRa3180A</strain>
    </source>
</reference>
<gene>
    <name evidence="1" type="ORF">BJ878DRAFT_483057</name>
</gene>
<keyword evidence="2" id="KW-1185">Reference proteome</keyword>
<comment type="caution">
    <text evidence="1">The sequence shown here is derived from an EMBL/GenBank/DDBJ whole genome shotgun (WGS) entry which is preliminary data.</text>
</comment>